<keyword evidence="20" id="KW-1185">Reference proteome</keyword>
<evidence type="ECO:0000256" key="2">
    <source>
        <dbReference type="ARBA" id="ARBA00004922"/>
    </source>
</evidence>
<gene>
    <name evidence="21" type="primary">LOC109474279</name>
</gene>
<keyword evidence="7" id="KW-0735">Signal-anchor</keyword>
<evidence type="ECO:0000256" key="15">
    <source>
        <dbReference type="ARBA" id="ARBA00050664"/>
    </source>
</evidence>
<dbReference type="PANTHER" id="PTHR45941">
    <property type="entry name" value="ALPHA-N-ACETYLGALACTOSAMINIDE ALPHA-2,6-SIALYLTRANSFERASE 2-LIKE-RELATED"/>
    <property type="match status" value="1"/>
</dbReference>
<keyword evidence="11" id="KW-1015">Disulfide bond</keyword>
<evidence type="ECO:0000256" key="8">
    <source>
        <dbReference type="ARBA" id="ARBA00022989"/>
    </source>
</evidence>
<dbReference type="Proteomes" id="UP000515135">
    <property type="component" value="Unplaced"/>
</dbReference>
<evidence type="ECO:0000256" key="11">
    <source>
        <dbReference type="ARBA" id="ARBA00023157"/>
    </source>
</evidence>
<evidence type="ECO:0000313" key="21">
    <source>
        <dbReference type="RefSeq" id="XP_019630114.1"/>
    </source>
</evidence>
<evidence type="ECO:0000256" key="10">
    <source>
        <dbReference type="ARBA" id="ARBA00023136"/>
    </source>
</evidence>
<comment type="pathway">
    <text evidence="2">Protein modification; protein glycosylation.</text>
</comment>
<evidence type="ECO:0000256" key="4">
    <source>
        <dbReference type="ARBA" id="ARBA00022676"/>
    </source>
</evidence>
<keyword evidence="9" id="KW-0333">Golgi apparatus</keyword>
<keyword evidence="4" id="KW-0328">Glycosyltransferase</keyword>
<dbReference type="GO" id="GO:0000139">
    <property type="term" value="C:Golgi membrane"/>
    <property type="evidence" value="ECO:0007669"/>
    <property type="project" value="UniProtKB-SubCell"/>
</dbReference>
<dbReference type="FunFam" id="3.90.1480.20:FF:000015">
    <property type="entry name" value="Lactosylceramide alpha-2,3-sialyltransferase"/>
    <property type="match status" value="1"/>
</dbReference>
<evidence type="ECO:0000256" key="17">
    <source>
        <dbReference type="PIRSR" id="PIRSR005557-2"/>
    </source>
</evidence>
<dbReference type="GO" id="GO:0001665">
    <property type="term" value="F:alpha-N-acetylgalactosaminide alpha-2,6-sialyltransferase activity"/>
    <property type="evidence" value="ECO:0007669"/>
    <property type="project" value="UniProtKB-EC"/>
</dbReference>
<keyword evidence="19" id="KW-0732">Signal</keyword>
<reference evidence="21" key="1">
    <citation type="submission" date="2025-08" db="UniProtKB">
        <authorList>
            <consortium name="RefSeq"/>
        </authorList>
    </citation>
    <scope>IDENTIFICATION</scope>
    <source>
        <tissue evidence="21">Gonad</tissue>
    </source>
</reference>
<evidence type="ECO:0000256" key="3">
    <source>
        <dbReference type="ARBA" id="ARBA00006003"/>
    </source>
</evidence>
<name>A0A6P4Z891_BRABE</name>
<dbReference type="OrthoDB" id="10264956at2759"/>
<comment type="catalytic activity">
    <reaction evidence="13">
        <text>a beta-D-galactosyl-(1-&gt;3)-N-acetyl-alpha-D-galactosaminyl derivative + CMP-N-acetyl-beta-neuraminate = a beta-D-galactosyl-(1-&gt;3)-[N-acetyl-alpha-neuraminyl-(2-&gt;6)]-N-acetyl-alpha-D-galactosaminyl derivative + CMP + H(+)</text>
        <dbReference type="Rhea" id="RHEA:11136"/>
        <dbReference type="ChEBI" id="CHEBI:15378"/>
        <dbReference type="ChEBI" id="CHEBI:57812"/>
        <dbReference type="ChEBI" id="CHEBI:60377"/>
        <dbReference type="ChEBI" id="CHEBI:133470"/>
        <dbReference type="ChEBI" id="CHEBI:140764"/>
        <dbReference type="EC" id="2.4.3.3"/>
    </reaction>
    <physiologicalReaction direction="left-to-right" evidence="13">
        <dbReference type="Rhea" id="RHEA:11137"/>
    </physiologicalReaction>
</comment>
<dbReference type="PANTHER" id="PTHR45941:SF2">
    <property type="entry name" value="ALPHA-N-ACETYLGALACTOSAMINIDE ALPHA-2,6-SIALYLTRANSFERASE 2-LIKE"/>
    <property type="match status" value="1"/>
</dbReference>
<feature type="region of interest" description="Disordered" evidence="18">
    <location>
        <begin position="252"/>
        <end position="271"/>
    </location>
</feature>
<feature type="signal peptide" evidence="19">
    <location>
        <begin position="1"/>
        <end position="20"/>
    </location>
</feature>
<keyword evidence="5" id="KW-0808">Transferase</keyword>
<keyword evidence="12" id="KW-0325">Glycoprotein</keyword>
<proteinExistence type="inferred from homology"/>
<evidence type="ECO:0000256" key="19">
    <source>
        <dbReference type="SAM" id="SignalP"/>
    </source>
</evidence>
<keyword evidence="8" id="KW-1133">Transmembrane helix</keyword>
<comment type="subcellular location">
    <subcellularLocation>
        <location evidence="1">Golgi apparatus membrane</location>
        <topology evidence="1">Single-pass type II membrane protein</topology>
    </subcellularLocation>
</comment>
<evidence type="ECO:0000256" key="1">
    <source>
        <dbReference type="ARBA" id="ARBA00004323"/>
    </source>
</evidence>
<feature type="chain" id="PRO_5028102249" description="alpha-N-acetylgalactosaminide alpha-2,6-sialyltransferase" evidence="19">
    <location>
        <begin position="21"/>
        <end position="380"/>
    </location>
</feature>
<dbReference type="Pfam" id="PF00777">
    <property type="entry name" value="Glyco_transf_29"/>
    <property type="match status" value="1"/>
</dbReference>
<dbReference type="InterPro" id="IPR001675">
    <property type="entry name" value="Glyco_trans_29"/>
</dbReference>
<evidence type="ECO:0000256" key="9">
    <source>
        <dbReference type="ARBA" id="ARBA00023034"/>
    </source>
</evidence>
<sequence>MSFVCLWIFASVRLPSALRAREAPFQYPRQNFKESVTLAPYSKPTTTHNIISRSSEWFLHDDTYTKSKCPSALRRSPENLPPELKFIADIPVLMWNEHINPEEYNRLKQFDRSYGWKSVPFEDITNSLRHFDTAAHRYLFPDWSADHDVCMTCAVVGNSGILRGSQMGKEIDGHNFVFRVNAAITRGFEEDVGNRTSFYFHNINTMLNAQKNYGKYGFIQPPQNKDTIYVSVIADVREHRYFNAAISWKPVKSGRDKGKKPPTQYGEKPDKTKFRMTHPDFMRYLKLCWFNATRRRGVMFRPTTGAAMLLTALHTCDVTDAYGFITEDHGLYNDHYYEPEKHAVKFPPNHDYQLEIELWDKLDKAGVLHLYRGKGHASTK</sequence>
<evidence type="ECO:0000256" key="7">
    <source>
        <dbReference type="ARBA" id="ARBA00022968"/>
    </source>
</evidence>
<organism evidence="20 21">
    <name type="scientific">Branchiostoma belcheri</name>
    <name type="common">Amphioxus</name>
    <dbReference type="NCBI Taxonomy" id="7741"/>
    <lineage>
        <taxon>Eukaryota</taxon>
        <taxon>Metazoa</taxon>
        <taxon>Chordata</taxon>
        <taxon>Cephalochordata</taxon>
        <taxon>Leptocardii</taxon>
        <taxon>Amphioxiformes</taxon>
        <taxon>Branchiostomatidae</taxon>
        <taxon>Branchiostoma</taxon>
    </lineage>
</organism>
<dbReference type="InterPro" id="IPR012163">
    <property type="entry name" value="Sialyl_trans"/>
</dbReference>
<dbReference type="GeneID" id="109474279"/>
<evidence type="ECO:0000256" key="5">
    <source>
        <dbReference type="ARBA" id="ARBA00022679"/>
    </source>
</evidence>
<protein>
    <recommendedName>
        <fullName evidence="14">alpha-N-acetylgalactosaminide alpha-2,6-sialyltransferase</fullName>
        <ecNumber evidence="14">2.4.3.3</ecNumber>
    </recommendedName>
</protein>
<comment type="catalytic activity">
    <reaction evidence="16">
        <text>a 3-O-[N-acetyl-alpha-D-galactosaminyl]-L-threonyl-[protein] + CMP-N-acetyl-beta-neuraminate = a 3-O-[N-acetyl-alpha-neuraminosyl-(2-&gt;6)-N-acetyl-alpha-D-galactosaminyl]-L-threonyl-[protein] + CMP + H(+)</text>
        <dbReference type="Rhea" id="RHEA:81643"/>
        <dbReference type="Rhea" id="RHEA-COMP:11689"/>
        <dbReference type="Rhea" id="RHEA-COMP:19720"/>
        <dbReference type="ChEBI" id="CHEBI:15378"/>
        <dbReference type="ChEBI" id="CHEBI:57812"/>
        <dbReference type="ChEBI" id="CHEBI:60377"/>
        <dbReference type="ChEBI" id="CHEBI:87075"/>
        <dbReference type="ChEBI" id="CHEBI:231970"/>
    </reaction>
    <physiologicalReaction direction="left-to-right" evidence="16">
        <dbReference type="Rhea" id="RHEA:81644"/>
    </physiologicalReaction>
</comment>
<dbReference type="InterPro" id="IPR038578">
    <property type="entry name" value="GT29-like_sf"/>
</dbReference>
<evidence type="ECO:0000256" key="14">
    <source>
        <dbReference type="ARBA" id="ARBA00039109"/>
    </source>
</evidence>
<comment type="catalytic activity">
    <reaction evidence="15">
        <text>a 3-O-[N-acetyl-alpha-neuraminyl-(2-&gt;3)-beta-D-galactosyl-(1-&gt;3)-N-acetyl-alpha-D-galactosaminyl]-L-threonyl-[protein] + CMP-N-acetyl-beta-neuraminate = a 3-O-{alpha-Neu5Ac-(2-&gt;3)-beta-D-Gal-(1-&gt;3)-[alpha-Neu5Ac-(2-&gt;6)]-alpha-D-GalNAc}-L-threonyl-[protein] + CMP + H(+)</text>
        <dbReference type="Rhea" id="RHEA:81659"/>
        <dbReference type="Rhea" id="RHEA-COMP:14417"/>
        <dbReference type="Rhea" id="RHEA-COMP:16763"/>
        <dbReference type="ChEBI" id="CHEBI:15378"/>
        <dbReference type="ChEBI" id="CHEBI:57812"/>
        <dbReference type="ChEBI" id="CHEBI:60377"/>
        <dbReference type="ChEBI" id="CHEBI:139598"/>
        <dbReference type="ChEBI" id="CHEBI:156398"/>
    </reaction>
    <physiologicalReaction direction="left-to-right" evidence="15">
        <dbReference type="Rhea" id="RHEA:81660"/>
    </physiologicalReaction>
</comment>
<evidence type="ECO:0000256" key="16">
    <source>
        <dbReference type="ARBA" id="ARBA00052285"/>
    </source>
</evidence>
<keyword evidence="10" id="KW-0472">Membrane</keyword>
<dbReference type="RefSeq" id="XP_019630114.1">
    <property type="nucleotide sequence ID" value="XM_019774555.1"/>
</dbReference>
<dbReference type="AlphaFoldDB" id="A0A6P4Z891"/>
<evidence type="ECO:0000256" key="6">
    <source>
        <dbReference type="ARBA" id="ARBA00022692"/>
    </source>
</evidence>
<keyword evidence="6" id="KW-0812">Transmembrane</keyword>
<dbReference type="EC" id="2.4.3.3" evidence="14"/>
<feature type="disulfide bond" evidence="17">
    <location>
        <begin position="153"/>
        <end position="316"/>
    </location>
</feature>
<evidence type="ECO:0000256" key="13">
    <source>
        <dbReference type="ARBA" id="ARBA00036348"/>
    </source>
</evidence>
<dbReference type="Gene3D" id="3.90.1480.20">
    <property type="entry name" value="Glycosyl transferase family 29"/>
    <property type="match status" value="1"/>
</dbReference>
<evidence type="ECO:0000313" key="20">
    <source>
        <dbReference type="Proteomes" id="UP000515135"/>
    </source>
</evidence>
<evidence type="ECO:0000256" key="12">
    <source>
        <dbReference type="ARBA" id="ARBA00023180"/>
    </source>
</evidence>
<accession>A0A6P4Z891</accession>
<dbReference type="KEGG" id="bbel:109474279"/>
<evidence type="ECO:0000256" key="18">
    <source>
        <dbReference type="SAM" id="MobiDB-lite"/>
    </source>
</evidence>
<dbReference type="PIRSF" id="PIRSF005557">
    <property type="entry name" value="Sialyl_trans"/>
    <property type="match status" value="1"/>
</dbReference>
<comment type="similarity">
    <text evidence="3">Belongs to the glycosyltransferase 29 family.</text>
</comment>